<name>A0A9W4XK80_9PLEO</name>
<feature type="region of interest" description="Disordered" evidence="1">
    <location>
        <begin position="1"/>
        <end position="51"/>
    </location>
</feature>
<gene>
    <name evidence="2" type="ORF">PDIGIT_LOCUS7716</name>
</gene>
<organism evidence="2 3">
    <name type="scientific">Periconia digitata</name>
    <dbReference type="NCBI Taxonomy" id="1303443"/>
    <lineage>
        <taxon>Eukaryota</taxon>
        <taxon>Fungi</taxon>
        <taxon>Dikarya</taxon>
        <taxon>Ascomycota</taxon>
        <taxon>Pezizomycotina</taxon>
        <taxon>Dothideomycetes</taxon>
        <taxon>Pleosporomycetidae</taxon>
        <taxon>Pleosporales</taxon>
        <taxon>Massarineae</taxon>
        <taxon>Periconiaceae</taxon>
        <taxon>Periconia</taxon>
    </lineage>
</organism>
<accession>A0A9W4XK80</accession>
<keyword evidence="3" id="KW-1185">Reference proteome</keyword>
<dbReference type="Proteomes" id="UP001152607">
    <property type="component" value="Unassembled WGS sequence"/>
</dbReference>
<protein>
    <submittedName>
        <fullName evidence="2">Uncharacterized protein</fullName>
    </submittedName>
</protein>
<evidence type="ECO:0000313" key="2">
    <source>
        <dbReference type="EMBL" id="CAI6334653.1"/>
    </source>
</evidence>
<proteinExistence type="predicted"/>
<comment type="caution">
    <text evidence="2">The sequence shown here is derived from an EMBL/GenBank/DDBJ whole genome shotgun (WGS) entry which is preliminary data.</text>
</comment>
<sequence length="98" mass="10805">MSSTSNVGDYSHAYLLNPSRNRAKQTPIDAKGVTPSTPQTSSPLPPPLPMTHTHMSLFTHVFIDMDPSFVSQGHSLLRRTILANRPMYFPGTMPKPCP</sequence>
<dbReference type="AlphaFoldDB" id="A0A9W4XK80"/>
<evidence type="ECO:0000313" key="3">
    <source>
        <dbReference type="Proteomes" id="UP001152607"/>
    </source>
</evidence>
<evidence type="ECO:0000256" key="1">
    <source>
        <dbReference type="SAM" id="MobiDB-lite"/>
    </source>
</evidence>
<dbReference type="EMBL" id="CAOQHR010000005">
    <property type="protein sequence ID" value="CAI6334653.1"/>
    <property type="molecule type" value="Genomic_DNA"/>
</dbReference>
<reference evidence="2" key="1">
    <citation type="submission" date="2023-01" db="EMBL/GenBank/DDBJ databases">
        <authorList>
            <person name="Van Ghelder C."/>
            <person name="Rancurel C."/>
        </authorList>
    </citation>
    <scope>NUCLEOTIDE SEQUENCE</scope>
    <source>
        <strain evidence="2">CNCM I-4278</strain>
    </source>
</reference>